<evidence type="ECO:0000313" key="7">
    <source>
        <dbReference type="EMBL" id="ARI83854.1"/>
    </source>
</evidence>
<dbReference type="AlphaFoldDB" id="A0AB33BVP4"/>
<dbReference type="InterPro" id="IPR011766">
    <property type="entry name" value="TPP_enzyme_TPP-bd"/>
</dbReference>
<feature type="domain" description="Thiamine pyrophosphate enzyme central" evidence="4">
    <location>
        <begin position="190"/>
        <end position="320"/>
    </location>
</feature>
<dbReference type="FunFam" id="3.40.50.970:FF:000007">
    <property type="entry name" value="Acetolactate synthase"/>
    <property type="match status" value="1"/>
</dbReference>
<keyword evidence="2 3" id="KW-0786">Thiamine pyrophosphate</keyword>
<dbReference type="NCBIfam" id="NF006187">
    <property type="entry name" value="PRK08322.1"/>
    <property type="match status" value="1"/>
</dbReference>
<feature type="domain" description="Thiamine pyrophosphate enzyme N-terminal TPP-binding" evidence="6">
    <location>
        <begin position="5"/>
        <end position="119"/>
    </location>
</feature>
<dbReference type="SUPFAM" id="SSF52518">
    <property type="entry name" value="Thiamin diphosphate-binding fold (THDP-binding)"/>
    <property type="match status" value="2"/>
</dbReference>
<reference evidence="7 8" key="1">
    <citation type="journal article" date="2018" name="Harmful Algae">
        <title>The highly heterogeneous methylated genomes and diverse restriction-modification systems of bloom-forming Microcystis.</title>
        <authorList>
            <person name="Zhao L."/>
            <person name="Song Y."/>
            <person name="Li L."/>
            <person name="Gan N."/>
            <person name="Brand J.J."/>
            <person name="Song L."/>
        </authorList>
    </citation>
    <scope>NUCLEOTIDE SEQUENCE [LARGE SCALE GENOMIC DNA]</scope>
    <source>
        <strain evidence="7 8">PCC 7806SL</strain>
    </source>
</reference>
<dbReference type="InterPro" id="IPR012000">
    <property type="entry name" value="Thiamin_PyroP_enz_cen_dom"/>
</dbReference>
<dbReference type="NCBIfam" id="NF006378">
    <property type="entry name" value="PRK08617.1"/>
    <property type="match status" value="1"/>
</dbReference>
<dbReference type="PANTHER" id="PTHR18968">
    <property type="entry name" value="THIAMINE PYROPHOSPHATE ENZYMES"/>
    <property type="match status" value="1"/>
</dbReference>
<dbReference type="Gene3D" id="3.40.50.970">
    <property type="match status" value="2"/>
</dbReference>
<dbReference type="Proteomes" id="UP000192439">
    <property type="component" value="Chromosome"/>
</dbReference>
<name>A0AB33BVP4_MICA7</name>
<dbReference type="Pfam" id="PF00205">
    <property type="entry name" value="TPP_enzyme_M"/>
    <property type="match status" value="1"/>
</dbReference>
<dbReference type="Pfam" id="PF02775">
    <property type="entry name" value="TPP_enzyme_C"/>
    <property type="match status" value="1"/>
</dbReference>
<evidence type="ECO:0000256" key="1">
    <source>
        <dbReference type="ARBA" id="ARBA00007812"/>
    </source>
</evidence>
<feature type="domain" description="Thiamine pyrophosphate enzyme TPP-binding" evidence="5">
    <location>
        <begin position="381"/>
        <end position="527"/>
    </location>
</feature>
<dbReference type="GO" id="GO:0005948">
    <property type="term" value="C:acetolactate synthase complex"/>
    <property type="evidence" value="ECO:0007669"/>
    <property type="project" value="TreeGrafter"/>
</dbReference>
<protein>
    <submittedName>
        <fullName evidence="7">IlvB</fullName>
    </submittedName>
</protein>
<dbReference type="InterPro" id="IPR000399">
    <property type="entry name" value="TPP-bd_CS"/>
</dbReference>
<dbReference type="RefSeq" id="WP_002744226.1">
    <property type="nucleotide sequence ID" value="NZ_CP020771.1"/>
</dbReference>
<dbReference type="PANTHER" id="PTHR18968:SF129">
    <property type="entry name" value="ACETOLACTATE SYNTHASE"/>
    <property type="match status" value="1"/>
</dbReference>
<accession>A0AB33BVP4</accession>
<dbReference type="Pfam" id="PF02776">
    <property type="entry name" value="TPP_enzyme_N"/>
    <property type="match status" value="1"/>
</dbReference>
<dbReference type="PROSITE" id="PS00187">
    <property type="entry name" value="TPP_ENZYMES"/>
    <property type="match status" value="1"/>
</dbReference>
<evidence type="ECO:0000259" key="6">
    <source>
        <dbReference type="Pfam" id="PF02776"/>
    </source>
</evidence>
<gene>
    <name evidence="7" type="primary">ilvB</name>
    <name evidence="7" type="ORF">BH695_4575</name>
</gene>
<dbReference type="CDD" id="cd07035">
    <property type="entry name" value="TPP_PYR_POX_like"/>
    <property type="match status" value="1"/>
</dbReference>
<evidence type="ECO:0000256" key="2">
    <source>
        <dbReference type="ARBA" id="ARBA00023052"/>
    </source>
</evidence>
<dbReference type="InterPro" id="IPR029061">
    <property type="entry name" value="THDP-binding"/>
</dbReference>
<dbReference type="GO" id="GO:0009099">
    <property type="term" value="P:L-valine biosynthetic process"/>
    <property type="evidence" value="ECO:0007669"/>
    <property type="project" value="TreeGrafter"/>
</dbReference>
<dbReference type="InterPro" id="IPR012001">
    <property type="entry name" value="Thiamin_PyroP_enz_TPP-bd_dom"/>
</dbReference>
<comment type="similarity">
    <text evidence="1 3">Belongs to the TPP enzyme family.</text>
</comment>
<dbReference type="Gene3D" id="3.40.50.1220">
    <property type="entry name" value="TPP-binding domain"/>
    <property type="match status" value="1"/>
</dbReference>
<evidence type="ECO:0000256" key="3">
    <source>
        <dbReference type="RuleBase" id="RU362132"/>
    </source>
</evidence>
<dbReference type="InterPro" id="IPR045229">
    <property type="entry name" value="TPP_enz"/>
</dbReference>
<dbReference type="GO" id="GO:0003984">
    <property type="term" value="F:acetolactate synthase activity"/>
    <property type="evidence" value="ECO:0007669"/>
    <property type="project" value="TreeGrafter"/>
</dbReference>
<dbReference type="GO" id="GO:0030976">
    <property type="term" value="F:thiamine pyrophosphate binding"/>
    <property type="evidence" value="ECO:0007669"/>
    <property type="project" value="InterPro"/>
</dbReference>
<proteinExistence type="inferred from homology"/>
<dbReference type="SUPFAM" id="SSF52467">
    <property type="entry name" value="DHS-like NAD/FAD-binding domain"/>
    <property type="match status" value="1"/>
</dbReference>
<dbReference type="InterPro" id="IPR029035">
    <property type="entry name" value="DHS-like_NAD/FAD-binding_dom"/>
</dbReference>
<dbReference type="CDD" id="cd02010">
    <property type="entry name" value="TPP_ALS"/>
    <property type="match status" value="1"/>
</dbReference>
<evidence type="ECO:0000259" key="5">
    <source>
        <dbReference type="Pfam" id="PF02775"/>
    </source>
</evidence>
<evidence type="ECO:0000259" key="4">
    <source>
        <dbReference type="Pfam" id="PF00205"/>
    </source>
</evidence>
<keyword evidence="8" id="KW-1185">Reference proteome</keyword>
<dbReference type="GO" id="GO:0000287">
    <property type="term" value="F:magnesium ion binding"/>
    <property type="evidence" value="ECO:0007669"/>
    <property type="project" value="InterPro"/>
</dbReference>
<dbReference type="GO" id="GO:0050660">
    <property type="term" value="F:flavin adenine dinucleotide binding"/>
    <property type="evidence" value="ECO:0007669"/>
    <property type="project" value="TreeGrafter"/>
</dbReference>
<dbReference type="GO" id="GO:0009097">
    <property type="term" value="P:isoleucine biosynthetic process"/>
    <property type="evidence" value="ECO:0007669"/>
    <property type="project" value="TreeGrafter"/>
</dbReference>
<dbReference type="EMBL" id="CP020771">
    <property type="protein sequence ID" value="ARI83854.1"/>
    <property type="molecule type" value="Genomic_DNA"/>
</dbReference>
<sequence length="550" mass="59738">MGELNTAELLVKCLENEGVEYIFGLPGEENLDVLEALKNSSIKFITTRHEQGAAFMADVYGRLTGKAGVCLSTLGPGATNLMTGVADANLDGAPLVAITGQVGTDRMHIESHQYLDLVAMFAPVTKWNKQIVRPGITPEVVRRAFKTAQSEKPGAVHIDLPENIAAMAADGSPLPLDSQEKVYASYRTLNMAAAVISKAKNPLILAGNGAIRANASEALTEFATALNIPVANTFMGKGVIPYTHPLALWAVGLQQRDLISCAFDRSDLIIAVGYDLIEYSPKKWNPDGKLPIIHIGMTPAEIDSSYAPVVEVVGDITDSLIDILKRADRQNKPTPVTAGLKTEIRADYETYANDTGFPIKPQKLIYDLRQVMGPEDIAICDVGAHKMWMARHYHSDCPNTCIISNGFAAMGIAIPGAIAAKLVHPDKRIVAVTGDGGFMMNCQELETALRVGTPFVTLIFNDGGYGLIEWKQLNYFGTSSFIKFGNPDFVKFAESMGLKGYRVESTQDLIPTLEEAFRQEVPTVIDVPVDYGENLRLSQKSGDLSCQIWE</sequence>
<organism evidence="7 8">
    <name type="scientific">Microcystis aeruginosa PCC 7806SL</name>
    <dbReference type="NCBI Taxonomy" id="1903187"/>
    <lineage>
        <taxon>Bacteria</taxon>
        <taxon>Bacillati</taxon>
        <taxon>Cyanobacteriota</taxon>
        <taxon>Cyanophyceae</taxon>
        <taxon>Oscillatoriophycideae</taxon>
        <taxon>Chroococcales</taxon>
        <taxon>Microcystaceae</taxon>
        <taxon>Microcystis</taxon>
    </lineage>
</organism>
<evidence type="ECO:0000313" key="8">
    <source>
        <dbReference type="Proteomes" id="UP000192439"/>
    </source>
</evidence>